<dbReference type="AlphaFoldDB" id="A0A5M6DM02"/>
<evidence type="ECO:0000256" key="1">
    <source>
        <dbReference type="SAM" id="SignalP"/>
    </source>
</evidence>
<dbReference type="PANTHER" id="PTHR40940">
    <property type="entry name" value="PROTEIN BATD-RELATED"/>
    <property type="match status" value="1"/>
</dbReference>
<keyword evidence="1" id="KW-0732">Signal</keyword>
<reference evidence="3 4" key="1">
    <citation type="submission" date="2019-08" db="EMBL/GenBank/DDBJ databases">
        <authorList>
            <person name="Dhanesh K."/>
            <person name="Kumar G."/>
            <person name="Sasikala C."/>
            <person name="Venkata Ramana C."/>
        </authorList>
    </citation>
    <scope>NUCLEOTIDE SEQUENCE [LARGE SCALE GENOMIC DNA]</scope>
    <source>
        <strain evidence="3 4">JC645</strain>
    </source>
</reference>
<dbReference type="InterPro" id="IPR057699">
    <property type="entry name" value="DUF7939"/>
</dbReference>
<organism evidence="3 4">
    <name type="scientific">Roseiconus nitratireducens</name>
    <dbReference type="NCBI Taxonomy" id="2605748"/>
    <lineage>
        <taxon>Bacteria</taxon>
        <taxon>Pseudomonadati</taxon>
        <taxon>Planctomycetota</taxon>
        <taxon>Planctomycetia</taxon>
        <taxon>Pirellulales</taxon>
        <taxon>Pirellulaceae</taxon>
        <taxon>Roseiconus</taxon>
    </lineage>
</organism>
<keyword evidence="4" id="KW-1185">Reference proteome</keyword>
<dbReference type="Pfam" id="PF25607">
    <property type="entry name" value="DUF7939"/>
    <property type="match status" value="1"/>
</dbReference>
<name>A0A5M6DM02_9BACT</name>
<dbReference type="InterPro" id="IPR025738">
    <property type="entry name" value="BatD"/>
</dbReference>
<proteinExistence type="predicted"/>
<evidence type="ECO:0000259" key="2">
    <source>
        <dbReference type="Pfam" id="PF25607"/>
    </source>
</evidence>
<dbReference type="EMBL" id="VWOX01000001">
    <property type="protein sequence ID" value="KAA5547282.1"/>
    <property type="molecule type" value="Genomic_DNA"/>
</dbReference>
<sequence>MNRTASQRFGLCLACFLSLAAQTATAEVDLVKTIVDQPQVWQGQRASFVVQLRSPGPFAGAASFTIPQVARTVIVKIGTPVVSSEQIEGDTWFTQDHEFVLFTQQSGRVEVPEFEVRFGSRDGFTGPVSEQIQKVPPVTFDVQAPPGADELGFLVTTDQIQVSQSWDPQPGKAKVGDVYHRTITQSADQVTGMALAPPPTTVPDGLRIYADSPEVSDRTERGAFSGTRRDRLTYVIQEPGTLTLPAIKYVWWNPKTKQYGSQTLPAATFEVAPPPPVGSTPATRSTFPWQIRIGLAVAAAALLVWQRRRIQMAARRWWQRLNPPTRAARRAVLRAAAANDPVAAETAWLRWQNLQPQPVRTSATLQQAVSELHRQRYGGNAAGTWNGQPLQQAFRDHLTRQERDIDQPDPLPQLNH</sequence>
<feature type="chain" id="PRO_5024282939" evidence="1">
    <location>
        <begin position="27"/>
        <end position="416"/>
    </location>
</feature>
<evidence type="ECO:0000313" key="4">
    <source>
        <dbReference type="Proteomes" id="UP000324479"/>
    </source>
</evidence>
<gene>
    <name evidence="3" type="ORF">FYK55_02485</name>
</gene>
<feature type="signal peptide" evidence="1">
    <location>
        <begin position="1"/>
        <end position="26"/>
    </location>
</feature>
<evidence type="ECO:0000313" key="3">
    <source>
        <dbReference type="EMBL" id="KAA5547282.1"/>
    </source>
</evidence>
<comment type="caution">
    <text evidence="3">The sequence shown here is derived from an EMBL/GenBank/DDBJ whole genome shotgun (WGS) entry which is preliminary data.</text>
</comment>
<protein>
    <submittedName>
        <fullName evidence="3">Protein BatD</fullName>
    </submittedName>
</protein>
<dbReference type="PANTHER" id="PTHR40940:SF1">
    <property type="entry name" value="PROTEIN BATD"/>
    <property type="match status" value="1"/>
</dbReference>
<dbReference type="Proteomes" id="UP000324479">
    <property type="component" value="Unassembled WGS sequence"/>
</dbReference>
<feature type="domain" description="DUF7939" evidence="2">
    <location>
        <begin position="326"/>
        <end position="400"/>
    </location>
</feature>
<accession>A0A5M6DM02</accession>